<dbReference type="Proteomes" id="UP000248975">
    <property type="component" value="Unassembled WGS sequence"/>
</dbReference>
<sequence>MRAEMRRNPRLCISDADLGAVKALVDARRGRLELLQKSLQDDRKLRLSRASAAAIRDAMAVAIPDFKKRAKDLVARQKHEVEGLRTMDGDFPGGWEIPQDSSLIDWVTVDLDYKTIKDWLDFQRRLKAGFEHYIPRDPPFAGELWWGETNWFSTTGNLFADGNNTPWRIWGHFGYDGDPLVGGSLGCSGFFFLTPDRFYVNGKGNFEIRPRIQTNGWVSGWTGSYHPVWAADDKWSKLWEIKRVTASLSTGEILATEELALNLINLDDEMPVGQASASVIGGWVPILRFSADMDDLRSRGISIILEMSIRYDFQLEGESDLWLRNRPGSASESVPAFDNAILVNPFPGAVIKV</sequence>
<evidence type="ECO:0000313" key="2">
    <source>
        <dbReference type="Proteomes" id="UP000248975"/>
    </source>
</evidence>
<protein>
    <submittedName>
        <fullName evidence="1">Uncharacterized protein</fullName>
    </submittedName>
</protein>
<reference evidence="1 2" key="1">
    <citation type="submission" date="2017-08" db="EMBL/GenBank/DDBJ databases">
        <title>Infants hospitalized years apart are colonized by the same room-sourced microbial strains.</title>
        <authorList>
            <person name="Brooks B."/>
            <person name="Olm M.R."/>
            <person name="Firek B.A."/>
            <person name="Baker R."/>
            <person name="Thomas B.C."/>
            <person name="Morowitz M.J."/>
            <person name="Banfield J.F."/>
        </authorList>
    </citation>
    <scope>NUCLEOTIDE SEQUENCE [LARGE SCALE GENOMIC DNA]</scope>
    <source>
        <strain evidence="1">S2_003_000_R2_11</strain>
    </source>
</reference>
<comment type="caution">
    <text evidence="1">The sequence shown here is derived from an EMBL/GenBank/DDBJ whole genome shotgun (WGS) entry which is preliminary data.</text>
</comment>
<proteinExistence type="predicted"/>
<evidence type="ECO:0000313" key="1">
    <source>
        <dbReference type="EMBL" id="PZQ95879.1"/>
    </source>
</evidence>
<organism evidence="1 2">
    <name type="scientific">Cereibacter sphaeroides</name>
    <name type="common">Rhodobacter sphaeroides</name>
    <dbReference type="NCBI Taxonomy" id="1063"/>
    <lineage>
        <taxon>Bacteria</taxon>
        <taxon>Pseudomonadati</taxon>
        <taxon>Pseudomonadota</taxon>
        <taxon>Alphaproteobacteria</taxon>
        <taxon>Rhodobacterales</taxon>
        <taxon>Paracoccaceae</taxon>
        <taxon>Cereibacter</taxon>
    </lineage>
</organism>
<gene>
    <name evidence="1" type="ORF">DI533_17725</name>
</gene>
<accession>A0A2W5S2L2</accession>
<dbReference type="EMBL" id="QFQS01000005">
    <property type="protein sequence ID" value="PZQ95879.1"/>
    <property type="molecule type" value="Genomic_DNA"/>
</dbReference>
<name>A0A2W5S2L2_CERSP</name>
<dbReference type="AlphaFoldDB" id="A0A2W5S2L2"/>